<dbReference type="EMBL" id="MTEJ01000014">
    <property type="protein sequence ID" value="OQX15428.1"/>
    <property type="molecule type" value="Genomic_DNA"/>
</dbReference>
<evidence type="ECO:0000313" key="2">
    <source>
        <dbReference type="Proteomes" id="UP000192491"/>
    </source>
</evidence>
<reference evidence="1 2" key="1">
    <citation type="submission" date="2017-01" db="EMBL/GenBank/DDBJ databases">
        <title>Novel large sulfur bacteria in the metagenomes of groundwater-fed chemosynthetic microbial mats in the Lake Huron basin.</title>
        <authorList>
            <person name="Sharrar A.M."/>
            <person name="Flood B.E."/>
            <person name="Bailey J.V."/>
            <person name="Jones D.S."/>
            <person name="Biddanda B."/>
            <person name="Ruberg S.A."/>
            <person name="Marcus D.N."/>
            <person name="Dick G.J."/>
        </authorList>
    </citation>
    <scope>NUCLEOTIDE SEQUENCE [LARGE SCALE GENOMIC DNA]</scope>
    <source>
        <strain evidence="1">A8</strain>
    </source>
</reference>
<accession>A0A1Y1QWD5</accession>
<protein>
    <submittedName>
        <fullName evidence="1">Uncharacterized protein</fullName>
    </submittedName>
</protein>
<comment type="caution">
    <text evidence="1">The sequence shown here is derived from an EMBL/GenBank/DDBJ whole genome shotgun (WGS) entry which is preliminary data.</text>
</comment>
<proteinExistence type="predicted"/>
<name>A0A1Y1QWD5_9GAMM</name>
<organism evidence="1 2">
    <name type="scientific">Thiothrix lacustris</name>
    <dbReference type="NCBI Taxonomy" id="525917"/>
    <lineage>
        <taxon>Bacteria</taxon>
        <taxon>Pseudomonadati</taxon>
        <taxon>Pseudomonadota</taxon>
        <taxon>Gammaproteobacteria</taxon>
        <taxon>Thiotrichales</taxon>
        <taxon>Thiotrichaceae</taxon>
        <taxon>Thiothrix</taxon>
    </lineage>
</organism>
<dbReference type="AlphaFoldDB" id="A0A1Y1QWD5"/>
<evidence type="ECO:0000313" key="1">
    <source>
        <dbReference type="EMBL" id="OQX15428.1"/>
    </source>
</evidence>
<sequence length="426" mass="47995">MNADTFTLWMLDQEARSLLVRLARIKPFVLNEPMLLAASLLPPAQVAIERFLAKGRRELRQRVERFREWLQVSGRNSTPEEAQRRFTFLRLRFNAVLTQLDLFSQVITQRSESDNGVWMSGLDVVSADALALPEYYQAPPVICYLDRGIGAAIRRARTRLPGGGDNPVAVIRVPRERMIGSGIASSLIHEVGHQAAALLDLVASLRLALRDKQREGQDTEVWSAWERWISEIIADFWSIARVGVVSTLGLIGVVSLPRPFVFRLNMNDPHPMPWLRVMLSCAMGQALYPHPQWQRLASMWQSFYPLASLDEERQQLIGRLQAGIPAFVALLLNHRPPSLRGKPLQAVMAVEQRQPAQLNKLYQTWQQSPAQMYRAAPCLAFAVLGQAKADGKLSPEAESELLVKLLNYWAMRSTLDMSAACTAVFH</sequence>
<dbReference type="Proteomes" id="UP000192491">
    <property type="component" value="Unassembled WGS sequence"/>
</dbReference>
<gene>
    <name evidence="1" type="ORF">BWK73_06720</name>
</gene>